<keyword evidence="3 5" id="KW-1133">Transmembrane helix</keyword>
<protein>
    <submittedName>
        <fullName evidence="7">ABC transporter</fullName>
    </submittedName>
</protein>
<organism evidence="7 8">
    <name type="scientific">Deinococcus roseus</name>
    <dbReference type="NCBI Taxonomy" id="392414"/>
    <lineage>
        <taxon>Bacteria</taxon>
        <taxon>Thermotogati</taxon>
        <taxon>Deinococcota</taxon>
        <taxon>Deinococci</taxon>
        <taxon>Deinococcales</taxon>
        <taxon>Deinococcaceae</taxon>
        <taxon>Deinococcus</taxon>
    </lineage>
</organism>
<keyword evidence="4 5" id="KW-0472">Membrane</keyword>
<dbReference type="InterPro" id="IPR013525">
    <property type="entry name" value="ABC2_TM"/>
</dbReference>
<dbReference type="Proteomes" id="UP000632222">
    <property type="component" value="Unassembled WGS sequence"/>
</dbReference>
<dbReference type="EMBL" id="BMOD01000001">
    <property type="protein sequence ID" value="GGJ19829.1"/>
    <property type="molecule type" value="Genomic_DNA"/>
</dbReference>
<keyword evidence="8" id="KW-1185">Reference proteome</keyword>
<evidence type="ECO:0000259" key="6">
    <source>
        <dbReference type="Pfam" id="PF12698"/>
    </source>
</evidence>
<dbReference type="PANTHER" id="PTHR43471">
    <property type="entry name" value="ABC TRANSPORTER PERMEASE"/>
    <property type="match status" value="1"/>
</dbReference>
<name>A0ABQ2CTM1_9DEIO</name>
<comment type="subcellular location">
    <subcellularLocation>
        <location evidence="1">Membrane</location>
        <topology evidence="1">Multi-pass membrane protein</topology>
    </subcellularLocation>
</comment>
<accession>A0ABQ2CTM1</accession>
<evidence type="ECO:0000256" key="2">
    <source>
        <dbReference type="ARBA" id="ARBA00022692"/>
    </source>
</evidence>
<evidence type="ECO:0000256" key="4">
    <source>
        <dbReference type="ARBA" id="ARBA00023136"/>
    </source>
</evidence>
<evidence type="ECO:0000256" key="5">
    <source>
        <dbReference type="SAM" id="Phobius"/>
    </source>
</evidence>
<gene>
    <name evidence="7" type="ORF">GCM10008938_02490</name>
</gene>
<reference evidence="8" key="1">
    <citation type="journal article" date="2019" name="Int. J. Syst. Evol. Microbiol.">
        <title>The Global Catalogue of Microorganisms (GCM) 10K type strain sequencing project: providing services to taxonomists for standard genome sequencing and annotation.</title>
        <authorList>
            <consortium name="The Broad Institute Genomics Platform"/>
            <consortium name="The Broad Institute Genome Sequencing Center for Infectious Disease"/>
            <person name="Wu L."/>
            <person name="Ma J."/>
        </authorList>
    </citation>
    <scope>NUCLEOTIDE SEQUENCE [LARGE SCALE GENOMIC DNA]</scope>
    <source>
        <strain evidence="8">JCM 14370</strain>
    </source>
</reference>
<feature type="transmembrane region" description="Helical" evidence="5">
    <location>
        <begin position="245"/>
        <end position="269"/>
    </location>
</feature>
<evidence type="ECO:0000256" key="1">
    <source>
        <dbReference type="ARBA" id="ARBA00004141"/>
    </source>
</evidence>
<comment type="caution">
    <text evidence="7">The sequence shown here is derived from an EMBL/GenBank/DDBJ whole genome shotgun (WGS) entry which is preliminary data.</text>
</comment>
<dbReference type="RefSeq" id="WP_188998597.1">
    <property type="nucleotide sequence ID" value="NZ_BMOD01000001.1"/>
</dbReference>
<feature type="transmembrane region" description="Helical" evidence="5">
    <location>
        <begin position="28"/>
        <end position="47"/>
    </location>
</feature>
<sequence length="419" mass="45075">MRFDFVLHVLGKEILSTWRDKRTLMSTILLPLIMIPIFTLGFPLMLGKAFQGEEQARQKVGVVGMERMPQQLRSFLEEDKKVNGKVVSSGVELIPTAKPVEDVQAGTLDAALSIPDNLPTDAGGMAATIQIYVKQNSLKSVGVMSKLEGAVNAYKDILVEKKLTASGLNRQVLTPIQTQTVDASTTAEKRSGQLAFIIPMFILQFILAGAQPTAIDSTAGEKERGTFEVLLVSPIRRLEVVLGKLGAVTVFSLVSSIFSVTGLVLAGLASKFLLPRLLNEQEGGKSVSEVFGGSLNLDSGSLLLLMGVALTVALLVSVIVLTISVYARNFKEAQTYLVPFSLLVVIPAVALQFSDFLKASVGLYAAPLIGSMISIMDIVKGAVKPDMMAVTCVSNLLFTGILLLVALRSFSREEVIFRN</sequence>
<keyword evidence="2 5" id="KW-0812">Transmembrane</keyword>
<evidence type="ECO:0000313" key="8">
    <source>
        <dbReference type="Proteomes" id="UP000632222"/>
    </source>
</evidence>
<dbReference type="Pfam" id="PF12698">
    <property type="entry name" value="ABC2_membrane_3"/>
    <property type="match status" value="1"/>
</dbReference>
<proteinExistence type="predicted"/>
<evidence type="ECO:0000256" key="3">
    <source>
        <dbReference type="ARBA" id="ARBA00022989"/>
    </source>
</evidence>
<feature type="transmembrane region" description="Helical" evidence="5">
    <location>
        <begin position="302"/>
        <end position="323"/>
    </location>
</feature>
<feature type="transmembrane region" description="Helical" evidence="5">
    <location>
        <begin position="388"/>
        <end position="410"/>
    </location>
</feature>
<feature type="transmembrane region" description="Helical" evidence="5">
    <location>
        <begin position="335"/>
        <end position="353"/>
    </location>
</feature>
<evidence type="ECO:0000313" key="7">
    <source>
        <dbReference type="EMBL" id="GGJ19829.1"/>
    </source>
</evidence>
<dbReference type="PANTHER" id="PTHR43471:SF3">
    <property type="entry name" value="ABC TRANSPORTER PERMEASE PROTEIN NATB"/>
    <property type="match status" value="1"/>
</dbReference>
<feature type="domain" description="ABC-2 type transporter transmembrane" evidence="6">
    <location>
        <begin position="21"/>
        <end position="407"/>
    </location>
</feature>